<dbReference type="PANTHER" id="PTHR14167:SF64">
    <property type="entry name" value="SORBIN AND SH3 DOMAIN-CONTAINING PROTEIN 1"/>
    <property type="match status" value="1"/>
</dbReference>
<keyword evidence="2 5" id="KW-0728">SH3 domain</keyword>
<dbReference type="InterPro" id="IPR050384">
    <property type="entry name" value="Endophilin_SH3RF"/>
</dbReference>
<dbReference type="InterPro" id="IPR001452">
    <property type="entry name" value="SH3_domain"/>
</dbReference>
<proteinExistence type="predicted"/>
<feature type="region of interest" description="Disordered" evidence="6">
    <location>
        <begin position="84"/>
        <end position="123"/>
    </location>
</feature>
<feature type="compositionally biased region" description="Polar residues" evidence="6">
    <location>
        <begin position="114"/>
        <end position="123"/>
    </location>
</feature>
<sequence length="781" mass="87464">MKSSPDLMPTELDPTRVCKGKGAVTLRATLVHIDDEDCIPQESATNPVKCGWLEAVNGDATETNLAEEELKGIRTNLNSAQVNKAPKQVECPESSDQSHLSSSSDPPSALTSAVRGSSSYPPTSSVNPTIVLLQHSGDAAVEQSRVCDQSSTQNQLRPQPEGPNSPSGQMEGKRMRMTMHSPCPAPPEKPIVPVRNTEKSKDWYKNMFKQIHRVPEAVEENPYRPTYIFPESNDRPLKTRDESPSHGVDGRSVPRSKSAVDMGTSQSGRRVPVPTRTSSLRPERSEWEPPDKKVDTRKYRAEPRSIFDYEPGKSSVLRVERPDLSPEDVDLENEPWYRFFSEMEFGKASAPSFSPLETPSDLQQYSACKASAGVAGKEGGPASTEHAAPECDRHIYKSVLEGGDIPLQGLRALNKRHPSTSSKVDYKDSESSHPLSQGDQGESTDEVVRRRYGDKEKILEEQRRLKREQEEADIASRRHAGLVLTHQQFITNDRFGDLLTISDTEKRKSGPERTPALALFNFKAETVKELPFQKGDIVYIYRQVDQNWYEGEHHGRVGIFPRNYVELLPPTEKAQPKKSAPVQVLEYGEALARFNFTGDTAVEMSFRKGERITLIRRVDENWYEGKISGTNRQGIFPVTYVEVHKRPRVKNGVDYPDPPISHSPHRSTNASPQPLKNEGDYHERSSRSPVMLFDIQDNNMNANSFTQPQSQSSSPEPGRLSCGIFQALYSYVPQNDDELELQEGDLVNVMEKCDDGWFVGTSKRTKQFGTFPGNYVKAVHL</sequence>
<dbReference type="PROSITE" id="PS50831">
    <property type="entry name" value="SOHO"/>
    <property type="match status" value="1"/>
</dbReference>
<feature type="region of interest" description="Disordered" evidence="6">
    <location>
        <begin position="216"/>
        <end position="299"/>
    </location>
</feature>
<dbReference type="Proteomes" id="UP001501920">
    <property type="component" value="Chromosome 5"/>
</dbReference>
<reference evidence="9 10" key="1">
    <citation type="submission" date="2020-10" db="EMBL/GenBank/DDBJ databases">
        <title>Pygocentrus nattereri (red-bellied piranha) genome, fPygNat1, primary haplotype.</title>
        <authorList>
            <person name="Myers G."/>
            <person name="Meyer A."/>
            <person name="Karagic N."/>
            <person name="Pippel M."/>
            <person name="Winkler S."/>
            <person name="Tracey A."/>
            <person name="Wood J."/>
            <person name="Formenti G."/>
            <person name="Howe K."/>
            <person name="Fedrigo O."/>
            <person name="Jarvis E.D."/>
        </authorList>
    </citation>
    <scope>NUCLEOTIDE SEQUENCE [LARGE SCALE GENOMIC DNA]</scope>
</reference>
<feature type="domain" description="SH3" evidence="7">
    <location>
        <begin position="511"/>
        <end position="570"/>
    </location>
</feature>
<feature type="region of interest" description="Disordered" evidence="6">
    <location>
        <begin position="649"/>
        <end position="683"/>
    </location>
</feature>
<comment type="subcellular location">
    <subcellularLocation>
        <location evidence="1">Cell junction</location>
    </subcellularLocation>
</comment>
<dbReference type="Pfam" id="PF07653">
    <property type="entry name" value="SH3_2"/>
    <property type="match status" value="1"/>
</dbReference>
<evidence type="ECO:0000313" key="9">
    <source>
        <dbReference type="Ensembl" id="ENSPNAP00000002018.2"/>
    </source>
</evidence>
<dbReference type="AlphaFoldDB" id="A0A3B4BQX5"/>
<dbReference type="PROSITE" id="PS50002">
    <property type="entry name" value="SH3"/>
    <property type="match status" value="3"/>
</dbReference>
<evidence type="ECO:0000256" key="6">
    <source>
        <dbReference type="SAM" id="MobiDB-lite"/>
    </source>
</evidence>
<evidence type="ECO:0000256" key="3">
    <source>
        <dbReference type="ARBA" id="ARBA00022737"/>
    </source>
</evidence>
<dbReference type="Pfam" id="PF14604">
    <property type="entry name" value="SH3_9"/>
    <property type="match status" value="1"/>
</dbReference>
<keyword evidence="10" id="KW-1185">Reference proteome</keyword>
<dbReference type="GO" id="GO:0031589">
    <property type="term" value="P:cell-substrate adhesion"/>
    <property type="evidence" value="ECO:0007669"/>
    <property type="project" value="TreeGrafter"/>
</dbReference>
<dbReference type="Pfam" id="PF00018">
    <property type="entry name" value="SH3_1"/>
    <property type="match status" value="1"/>
</dbReference>
<dbReference type="InterPro" id="IPR036028">
    <property type="entry name" value="SH3-like_dom_sf"/>
</dbReference>
<protein>
    <recommendedName>
        <fullName evidence="11">Sorbin and SH3 domain containing 1</fullName>
    </recommendedName>
</protein>
<dbReference type="FunFam" id="2.30.30.40:FF:000001">
    <property type="entry name" value="Sorbin and SH3 domain-containing protein 1 isoform 2"/>
    <property type="match status" value="1"/>
</dbReference>
<dbReference type="GO" id="GO:0030055">
    <property type="term" value="C:cell-substrate junction"/>
    <property type="evidence" value="ECO:0007669"/>
    <property type="project" value="TreeGrafter"/>
</dbReference>
<dbReference type="GO" id="GO:0005737">
    <property type="term" value="C:cytoplasm"/>
    <property type="evidence" value="ECO:0007669"/>
    <property type="project" value="TreeGrafter"/>
</dbReference>
<dbReference type="PANTHER" id="PTHR14167">
    <property type="entry name" value="SH3 DOMAIN-CONTAINING"/>
    <property type="match status" value="1"/>
</dbReference>
<feature type="compositionally biased region" description="Polar residues" evidence="6">
    <location>
        <begin position="146"/>
        <end position="168"/>
    </location>
</feature>
<evidence type="ECO:0000256" key="4">
    <source>
        <dbReference type="ARBA" id="ARBA00022949"/>
    </source>
</evidence>
<feature type="compositionally biased region" description="Polar residues" evidence="6">
    <location>
        <begin position="432"/>
        <end position="441"/>
    </location>
</feature>
<organism evidence="9 10">
    <name type="scientific">Pygocentrus nattereri</name>
    <name type="common">Red-bellied piranha</name>
    <dbReference type="NCBI Taxonomy" id="42514"/>
    <lineage>
        <taxon>Eukaryota</taxon>
        <taxon>Metazoa</taxon>
        <taxon>Chordata</taxon>
        <taxon>Craniata</taxon>
        <taxon>Vertebrata</taxon>
        <taxon>Euteleostomi</taxon>
        <taxon>Actinopterygii</taxon>
        <taxon>Neopterygii</taxon>
        <taxon>Teleostei</taxon>
        <taxon>Ostariophysi</taxon>
        <taxon>Characiformes</taxon>
        <taxon>Characoidei</taxon>
        <taxon>Pygocentrus</taxon>
    </lineage>
</organism>
<evidence type="ECO:0000259" key="8">
    <source>
        <dbReference type="PROSITE" id="PS50831"/>
    </source>
</evidence>
<reference evidence="9" key="2">
    <citation type="submission" date="2025-08" db="UniProtKB">
        <authorList>
            <consortium name="Ensembl"/>
        </authorList>
    </citation>
    <scope>IDENTIFICATION</scope>
</reference>
<dbReference type="SUPFAM" id="SSF50044">
    <property type="entry name" value="SH3-domain"/>
    <property type="match status" value="3"/>
</dbReference>
<evidence type="ECO:0008006" key="11">
    <source>
        <dbReference type="Google" id="ProtNLM"/>
    </source>
</evidence>
<feature type="domain" description="SoHo" evidence="8">
    <location>
        <begin position="175"/>
        <end position="232"/>
    </location>
</feature>
<dbReference type="Pfam" id="PF02208">
    <property type="entry name" value="Sorb"/>
    <property type="match status" value="1"/>
</dbReference>
<feature type="region of interest" description="Disordered" evidence="6">
    <location>
        <begin position="415"/>
        <end position="448"/>
    </location>
</feature>
<dbReference type="PRINTS" id="PR00452">
    <property type="entry name" value="SH3DOMAIN"/>
</dbReference>
<dbReference type="GO" id="GO:0005634">
    <property type="term" value="C:nucleus"/>
    <property type="evidence" value="ECO:0007669"/>
    <property type="project" value="TreeGrafter"/>
</dbReference>
<reference evidence="9" key="3">
    <citation type="submission" date="2025-09" db="UniProtKB">
        <authorList>
            <consortium name="Ensembl"/>
        </authorList>
    </citation>
    <scope>IDENTIFICATION</scope>
</reference>
<dbReference type="SMART" id="SM00459">
    <property type="entry name" value="Sorb"/>
    <property type="match status" value="1"/>
</dbReference>
<dbReference type="Ensembl" id="ENSPNAT00000011156.2">
    <property type="protein sequence ID" value="ENSPNAP00000002018.2"/>
    <property type="gene ID" value="ENSPNAG00000001090.2"/>
</dbReference>
<evidence type="ECO:0000256" key="1">
    <source>
        <dbReference type="ARBA" id="ARBA00004282"/>
    </source>
</evidence>
<dbReference type="SMART" id="SM00326">
    <property type="entry name" value="SH3"/>
    <property type="match status" value="3"/>
</dbReference>
<dbReference type="GeneTree" id="ENSGT00940000158658"/>
<feature type="compositionally biased region" description="Low complexity" evidence="6">
    <location>
        <begin position="94"/>
        <end position="113"/>
    </location>
</feature>
<evidence type="ECO:0000256" key="2">
    <source>
        <dbReference type="ARBA" id="ARBA00022443"/>
    </source>
</evidence>
<feature type="compositionally biased region" description="Basic and acidic residues" evidence="6">
    <location>
        <begin position="232"/>
        <end position="244"/>
    </location>
</feature>
<gene>
    <name evidence="9" type="primary">SORBS1</name>
</gene>
<evidence type="ECO:0000259" key="7">
    <source>
        <dbReference type="PROSITE" id="PS50002"/>
    </source>
</evidence>
<dbReference type="PRINTS" id="PR00499">
    <property type="entry name" value="P67PHOX"/>
</dbReference>
<dbReference type="FunFam" id="2.30.30.40:FF:000004">
    <property type="entry name" value="Sorbin and SH3 domain-containing protein 1 isoform 2"/>
    <property type="match status" value="1"/>
</dbReference>
<evidence type="ECO:0000313" key="10">
    <source>
        <dbReference type="Proteomes" id="UP001501920"/>
    </source>
</evidence>
<keyword evidence="4" id="KW-0965">Cell junction</keyword>
<dbReference type="InterPro" id="IPR003127">
    <property type="entry name" value="SoHo_dom"/>
</dbReference>
<feature type="domain" description="SH3" evidence="7">
    <location>
        <begin position="720"/>
        <end position="781"/>
    </location>
</feature>
<feature type="compositionally biased region" description="Basic and acidic residues" evidence="6">
    <location>
        <begin position="281"/>
        <end position="299"/>
    </location>
</feature>
<accession>A0A3B4BQX5</accession>
<feature type="region of interest" description="Disordered" evidence="6">
    <location>
        <begin position="141"/>
        <end position="195"/>
    </location>
</feature>
<feature type="domain" description="SH3" evidence="7">
    <location>
        <begin position="585"/>
        <end position="646"/>
    </location>
</feature>
<evidence type="ECO:0000256" key="5">
    <source>
        <dbReference type="PROSITE-ProRule" id="PRU00192"/>
    </source>
</evidence>
<dbReference type="Gene3D" id="2.30.30.40">
    <property type="entry name" value="SH3 Domains"/>
    <property type="match status" value="3"/>
</dbReference>
<name>A0A3B4BQX5_PYGNA</name>
<keyword evidence="3" id="KW-0677">Repeat</keyword>
<dbReference type="CDD" id="cd11780">
    <property type="entry name" value="SH3_Sorbs_3"/>
    <property type="match status" value="1"/>
</dbReference>